<proteinExistence type="predicted"/>
<organism evidence="1 2">
    <name type="scientific">Parvimonas micra ATCC 33270</name>
    <dbReference type="NCBI Taxonomy" id="411465"/>
    <lineage>
        <taxon>Bacteria</taxon>
        <taxon>Bacillati</taxon>
        <taxon>Bacillota</taxon>
        <taxon>Tissierellia</taxon>
        <taxon>Tissierellales</taxon>
        <taxon>Peptoniphilaceae</taxon>
        <taxon>Parvimonas</taxon>
    </lineage>
</organism>
<feature type="non-terminal residue" evidence="1">
    <location>
        <position position="1"/>
    </location>
</feature>
<name>A8SLG8_9FIRM</name>
<protein>
    <submittedName>
        <fullName evidence="1">Uncharacterized protein</fullName>
    </submittedName>
</protein>
<gene>
    <name evidence="1" type="ORF">PEPMIC_00979</name>
</gene>
<reference evidence="1 2" key="1">
    <citation type="submission" date="2007-09" db="EMBL/GenBank/DDBJ databases">
        <title>Draft genome sequence of Peptostreptococcus micros (ATCC 33270).</title>
        <authorList>
            <person name="Sudarsanam P."/>
            <person name="Ley R."/>
            <person name="Guruge J."/>
            <person name="Turnbaugh P.J."/>
            <person name="Mahowald M."/>
            <person name="Liep D."/>
            <person name="Gordon J."/>
        </authorList>
    </citation>
    <scope>NUCLEOTIDE SEQUENCE [LARGE SCALE GENOMIC DNA]</scope>
    <source>
        <strain evidence="1 2">ATCC 33270</strain>
    </source>
</reference>
<dbReference type="AlphaFoldDB" id="A8SLG8"/>
<sequence length="35" mass="4344">YEIFNVSQQPLHYTTSLFGCQHFFKKFFIKFLQKK</sequence>
<comment type="caution">
    <text evidence="1">The sequence shown here is derived from an EMBL/GenBank/DDBJ whole genome shotgun (WGS) entry which is preliminary data.</text>
</comment>
<evidence type="ECO:0000313" key="1">
    <source>
        <dbReference type="EMBL" id="EDP24396.1"/>
    </source>
</evidence>
<dbReference type="HOGENOM" id="CLU_3361388_0_0_9"/>
<evidence type="ECO:0000313" key="2">
    <source>
        <dbReference type="Proteomes" id="UP000003162"/>
    </source>
</evidence>
<reference evidence="1 2" key="2">
    <citation type="submission" date="2007-09" db="EMBL/GenBank/DDBJ databases">
        <authorList>
            <person name="Fulton L."/>
            <person name="Clifton S."/>
            <person name="Fulton B."/>
            <person name="Xu J."/>
            <person name="Minx P."/>
            <person name="Pepin K.H."/>
            <person name="Johnson M."/>
            <person name="Thiruvilangam P."/>
            <person name="Bhonagiri V."/>
            <person name="Nash W.E."/>
            <person name="Mardis E.R."/>
            <person name="Wilson R.K."/>
        </authorList>
    </citation>
    <scope>NUCLEOTIDE SEQUENCE [LARGE SCALE GENOMIC DNA]</scope>
    <source>
        <strain evidence="1 2">ATCC 33270</strain>
    </source>
</reference>
<dbReference type="EMBL" id="ABEE02000016">
    <property type="protein sequence ID" value="EDP24396.1"/>
    <property type="molecule type" value="Genomic_DNA"/>
</dbReference>
<dbReference type="Proteomes" id="UP000003162">
    <property type="component" value="Unassembled WGS sequence"/>
</dbReference>
<accession>A8SLG8</accession>